<dbReference type="EMBL" id="VULX01000009">
    <property type="protein sequence ID" value="MSR91301.1"/>
    <property type="molecule type" value="Genomic_DNA"/>
</dbReference>
<accession>A0A7X2MY93</accession>
<organism evidence="2 3">
    <name type="scientific">Inconstantimicrobium porci</name>
    <dbReference type="NCBI Taxonomy" id="2652291"/>
    <lineage>
        <taxon>Bacteria</taxon>
        <taxon>Bacillati</taxon>
        <taxon>Bacillota</taxon>
        <taxon>Clostridia</taxon>
        <taxon>Eubacteriales</taxon>
        <taxon>Clostridiaceae</taxon>
        <taxon>Inconstantimicrobium</taxon>
    </lineage>
</organism>
<reference evidence="2 3" key="1">
    <citation type="submission" date="2019-08" db="EMBL/GenBank/DDBJ databases">
        <title>In-depth cultivation of the pig gut microbiome towards novel bacterial diversity and tailored functional studies.</title>
        <authorList>
            <person name="Wylensek D."/>
            <person name="Hitch T.C.A."/>
            <person name="Clavel T."/>
        </authorList>
    </citation>
    <scope>NUCLEOTIDE SEQUENCE [LARGE SCALE GENOMIC DNA]</scope>
    <source>
        <strain evidence="2 3">WCA-383-APC-5B</strain>
    </source>
</reference>
<keyword evidence="3" id="KW-1185">Reference proteome</keyword>
<evidence type="ECO:0000313" key="2">
    <source>
        <dbReference type="EMBL" id="MSR91301.1"/>
    </source>
</evidence>
<keyword evidence="1" id="KW-0472">Membrane</keyword>
<protein>
    <submittedName>
        <fullName evidence="2">Uncharacterized protein</fullName>
    </submittedName>
</protein>
<name>A0A7X2MY93_9CLOT</name>
<comment type="caution">
    <text evidence="2">The sequence shown here is derived from an EMBL/GenBank/DDBJ whole genome shotgun (WGS) entry which is preliminary data.</text>
</comment>
<keyword evidence="1" id="KW-1133">Transmembrane helix</keyword>
<gene>
    <name evidence="2" type="ORF">FYJ33_07715</name>
</gene>
<proteinExistence type="predicted"/>
<dbReference type="Proteomes" id="UP000460287">
    <property type="component" value="Unassembled WGS sequence"/>
</dbReference>
<evidence type="ECO:0000313" key="3">
    <source>
        <dbReference type="Proteomes" id="UP000460287"/>
    </source>
</evidence>
<keyword evidence="1" id="KW-0812">Transmembrane</keyword>
<dbReference type="RefSeq" id="WP_154531192.1">
    <property type="nucleotide sequence ID" value="NZ_VULX01000009.1"/>
</dbReference>
<sequence length="79" mass="9072">MQLIHEGDGFCEKEKHVYVSGLAVIPLSLILIINGINNRMIYNLTNESGDRKVMENLKLVSYQNNEKRNNQSYYSAIII</sequence>
<dbReference type="AlphaFoldDB" id="A0A7X2MY93"/>
<feature type="transmembrane region" description="Helical" evidence="1">
    <location>
        <begin position="17"/>
        <end position="36"/>
    </location>
</feature>
<evidence type="ECO:0000256" key="1">
    <source>
        <dbReference type="SAM" id="Phobius"/>
    </source>
</evidence>